<evidence type="ECO:0000256" key="9">
    <source>
        <dbReference type="SAM" id="MobiDB-lite"/>
    </source>
</evidence>
<evidence type="ECO:0000256" key="6">
    <source>
        <dbReference type="ARBA" id="ARBA00023242"/>
    </source>
</evidence>
<dbReference type="PANTHER" id="PTHR13104">
    <property type="entry name" value="MED-6-RELATED"/>
    <property type="match status" value="1"/>
</dbReference>
<feature type="region of interest" description="Disordered" evidence="9">
    <location>
        <begin position="251"/>
        <end position="302"/>
    </location>
</feature>
<keyword evidence="4 8" id="KW-0805">Transcription regulation</keyword>
<comment type="subcellular location">
    <subcellularLocation>
        <location evidence="1 8">Nucleus</location>
    </subcellularLocation>
</comment>
<evidence type="ECO:0000256" key="4">
    <source>
        <dbReference type="ARBA" id="ARBA00023015"/>
    </source>
</evidence>
<dbReference type="GO" id="GO:0016592">
    <property type="term" value="C:mediator complex"/>
    <property type="evidence" value="ECO:0007669"/>
    <property type="project" value="InterPro"/>
</dbReference>
<name>A0A9P6L7L0_9AGAM</name>
<sequence>MDNVDLHPPDDYSHRFFIWHEWIQANGPLRADNVFDYFSHSMFYDKQSNNQVLRMQTMHTGQNLENEAEELKRFTGVEFAVTHSEPPTFFIIQKRERLSPDEVRPMAAYFIMNNRIYQSPDLYTVLSNRLLTSLSSLQTSLDILRTHKPPFLPRTGFVWPIMEPESAGTGSDQQTEKRKGTDEETSTTSSSNSRKHQNHFLLFNAMRTTAAHASTTFTNNTRLVVDQPPVTETAPPETTVERARSLSVVATPAPQLRRSSTPRVAGTAQSPELGKGQPGAPGVPPKKKKRRTITAGSTPAPN</sequence>
<evidence type="ECO:0000256" key="7">
    <source>
        <dbReference type="ARBA" id="ARBA00031259"/>
    </source>
</evidence>
<dbReference type="GO" id="GO:0006357">
    <property type="term" value="P:regulation of transcription by RNA polymerase II"/>
    <property type="evidence" value="ECO:0007669"/>
    <property type="project" value="InterPro"/>
</dbReference>
<organism evidence="10 11">
    <name type="scientific">Thelephora terrestris</name>
    <dbReference type="NCBI Taxonomy" id="56493"/>
    <lineage>
        <taxon>Eukaryota</taxon>
        <taxon>Fungi</taxon>
        <taxon>Dikarya</taxon>
        <taxon>Basidiomycota</taxon>
        <taxon>Agaricomycotina</taxon>
        <taxon>Agaricomycetes</taxon>
        <taxon>Thelephorales</taxon>
        <taxon>Thelephoraceae</taxon>
        <taxon>Thelephora</taxon>
    </lineage>
</organism>
<accession>A0A9P6L7L0</accession>
<dbReference type="EMBL" id="WIUZ02000006">
    <property type="protein sequence ID" value="KAF9786144.1"/>
    <property type="molecule type" value="Genomic_DNA"/>
</dbReference>
<comment type="caution">
    <text evidence="10">The sequence shown here is derived from an EMBL/GenBank/DDBJ whole genome shotgun (WGS) entry which is preliminary data.</text>
</comment>
<evidence type="ECO:0000313" key="10">
    <source>
        <dbReference type="EMBL" id="KAF9786144.1"/>
    </source>
</evidence>
<feature type="region of interest" description="Disordered" evidence="9">
    <location>
        <begin position="162"/>
        <end position="197"/>
    </location>
</feature>
<evidence type="ECO:0000256" key="2">
    <source>
        <dbReference type="ARBA" id="ARBA00007526"/>
    </source>
</evidence>
<dbReference type="GO" id="GO:0003712">
    <property type="term" value="F:transcription coregulator activity"/>
    <property type="evidence" value="ECO:0007669"/>
    <property type="project" value="InterPro"/>
</dbReference>
<protein>
    <recommendedName>
        <fullName evidence="3 8">Mediator of RNA polymerase II transcription subunit 6</fullName>
    </recommendedName>
    <alternativeName>
        <fullName evidence="7 8">Mediator complex subunit 6</fullName>
    </alternativeName>
</protein>
<keyword evidence="8" id="KW-0010">Activator</keyword>
<dbReference type="InterPro" id="IPR007018">
    <property type="entry name" value="Mediator_Med6"/>
</dbReference>
<gene>
    <name evidence="8" type="primary">MED6</name>
    <name evidence="10" type="ORF">BJ322DRAFT_771117</name>
</gene>
<dbReference type="OrthoDB" id="344220at2759"/>
<proteinExistence type="inferred from homology"/>
<comment type="similarity">
    <text evidence="2 8">Belongs to the Mediator complex subunit 6 family.</text>
</comment>
<reference evidence="10" key="1">
    <citation type="journal article" date="2020" name="Nat. Commun.">
        <title>Large-scale genome sequencing of mycorrhizal fungi provides insights into the early evolution of symbiotic traits.</title>
        <authorList>
            <person name="Miyauchi S."/>
            <person name="Kiss E."/>
            <person name="Kuo A."/>
            <person name="Drula E."/>
            <person name="Kohler A."/>
            <person name="Sanchez-Garcia M."/>
            <person name="Morin E."/>
            <person name="Andreopoulos B."/>
            <person name="Barry K.W."/>
            <person name="Bonito G."/>
            <person name="Buee M."/>
            <person name="Carver A."/>
            <person name="Chen C."/>
            <person name="Cichocki N."/>
            <person name="Clum A."/>
            <person name="Culley D."/>
            <person name="Crous P.W."/>
            <person name="Fauchery L."/>
            <person name="Girlanda M."/>
            <person name="Hayes R.D."/>
            <person name="Keri Z."/>
            <person name="LaButti K."/>
            <person name="Lipzen A."/>
            <person name="Lombard V."/>
            <person name="Magnuson J."/>
            <person name="Maillard F."/>
            <person name="Murat C."/>
            <person name="Nolan M."/>
            <person name="Ohm R.A."/>
            <person name="Pangilinan J."/>
            <person name="Pereira M.F."/>
            <person name="Perotto S."/>
            <person name="Peter M."/>
            <person name="Pfister S."/>
            <person name="Riley R."/>
            <person name="Sitrit Y."/>
            <person name="Stielow J.B."/>
            <person name="Szollosi G."/>
            <person name="Zifcakova L."/>
            <person name="Stursova M."/>
            <person name="Spatafora J.W."/>
            <person name="Tedersoo L."/>
            <person name="Vaario L.M."/>
            <person name="Yamada A."/>
            <person name="Yan M."/>
            <person name="Wang P."/>
            <person name="Xu J."/>
            <person name="Bruns T."/>
            <person name="Baldrian P."/>
            <person name="Vilgalys R."/>
            <person name="Dunand C."/>
            <person name="Henrissat B."/>
            <person name="Grigoriev I.V."/>
            <person name="Hibbett D."/>
            <person name="Nagy L.G."/>
            <person name="Martin F.M."/>
        </authorList>
    </citation>
    <scope>NUCLEOTIDE SEQUENCE</scope>
    <source>
        <strain evidence="10">UH-Tt-Lm1</strain>
    </source>
</reference>
<dbReference type="InterPro" id="IPR038566">
    <property type="entry name" value="Mediator_Med6_sf"/>
</dbReference>
<keyword evidence="6 8" id="KW-0539">Nucleus</keyword>
<comment type="function">
    <text evidence="8">Component of the Mediator complex, a coactivator involved in the regulated transcription of nearly all RNA polymerase II-dependent genes. Mediator functions as a bridge to convey information from gene-specific regulatory proteins to the basal RNA polymerase II transcription machinery. Mediator is recruited to promoters by direct interactions with regulatory proteins and serves as a scaffold for the assembly of a functional preinitiation complex with RNA polymerase II and the general transcription factors.</text>
</comment>
<evidence type="ECO:0000256" key="3">
    <source>
        <dbReference type="ARBA" id="ARBA00020634"/>
    </source>
</evidence>
<evidence type="ECO:0000313" key="11">
    <source>
        <dbReference type="Proteomes" id="UP000736335"/>
    </source>
</evidence>
<dbReference type="Gene3D" id="3.10.450.580">
    <property type="entry name" value="Mediator complex, subunit Med6"/>
    <property type="match status" value="1"/>
</dbReference>
<dbReference type="AlphaFoldDB" id="A0A9P6L7L0"/>
<dbReference type="Pfam" id="PF04934">
    <property type="entry name" value="Med6"/>
    <property type="match status" value="1"/>
</dbReference>
<evidence type="ECO:0000256" key="8">
    <source>
        <dbReference type="RuleBase" id="RU364143"/>
    </source>
</evidence>
<feature type="compositionally biased region" description="Polar residues" evidence="9">
    <location>
        <begin position="257"/>
        <end position="270"/>
    </location>
</feature>
<keyword evidence="5 8" id="KW-0804">Transcription</keyword>
<keyword evidence="11" id="KW-1185">Reference proteome</keyword>
<evidence type="ECO:0000256" key="1">
    <source>
        <dbReference type="ARBA" id="ARBA00004123"/>
    </source>
</evidence>
<comment type="subunit">
    <text evidence="8">Component of the Mediator complex.</text>
</comment>
<evidence type="ECO:0000256" key="5">
    <source>
        <dbReference type="ARBA" id="ARBA00023163"/>
    </source>
</evidence>
<dbReference type="Proteomes" id="UP000736335">
    <property type="component" value="Unassembled WGS sequence"/>
</dbReference>
<reference evidence="10" key="2">
    <citation type="submission" date="2020-11" db="EMBL/GenBank/DDBJ databases">
        <authorList>
            <consortium name="DOE Joint Genome Institute"/>
            <person name="Kuo A."/>
            <person name="Miyauchi S."/>
            <person name="Kiss E."/>
            <person name="Drula E."/>
            <person name="Kohler A."/>
            <person name="Sanchez-Garcia M."/>
            <person name="Andreopoulos B."/>
            <person name="Barry K.W."/>
            <person name="Bonito G."/>
            <person name="Buee M."/>
            <person name="Carver A."/>
            <person name="Chen C."/>
            <person name="Cichocki N."/>
            <person name="Clum A."/>
            <person name="Culley D."/>
            <person name="Crous P.W."/>
            <person name="Fauchery L."/>
            <person name="Girlanda M."/>
            <person name="Hayes R."/>
            <person name="Keri Z."/>
            <person name="Labutti K."/>
            <person name="Lipzen A."/>
            <person name="Lombard V."/>
            <person name="Magnuson J."/>
            <person name="Maillard F."/>
            <person name="Morin E."/>
            <person name="Murat C."/>
            <person name="Nolan M."/>
            <person name="Ohm R."/>
            <person name="Pangilinan J."/>
            <person name="Pereira M."/>
            <person name="Perotto S."/>
            <person name="Peter M."/>
            <person name="Riley R."/>
            <person name="Sitrit Y."/>
            <person name="Stielow B."/>
            <person name="Szollosi G."/>
            <person name="Zifcakova L."/>
            <person name="Stursova M."/>
            <person name="Spatafora J.W."/>
            <person name="Tedersoo L."/>
            <person name="Vaario L.-M."/>
            <person name="Yamada A."/>
            <person name="Yan M."/>
            <person name="Wang P."/>
            <person name="Xu J."/>
            <person name="Bruns T."/>
            <person name="Baldrian P."/>
            <person name="Vilgalys R."/>
            <person name="Henrissat B."/>
            <person name="Grigoriev I.V."/>
            <person name="Hibbett D."/>
            <person name="Nagy L.G."/>
            <person name="Martin F.M."/>
        </authorList>
    </citation>
    <scope>NUCLEOTIDE SEQUENCE</scope>
    <source>
        <strain evidence="10">UH-Tt-Lm1</strain>
    </source>
</reference>